<evidence type="ECO:0000313" key="2">
    <source>
        <dbReference type="Proteomes" id="UP000326924"/>
    </source>
</evidence>
<reference evidence="1 2" key="1">
    <citation type="submission" date="2019-09" db="EMBL/GenBank/DDBJ databases">
        <title>Draft genome of the ectomycorrhizal ascomycete Sphaerosporella brunnea.</title>
        <authorList>
            <consortium name="DOE Joint Genome Institute"/>
            <person name="Benucci G.M."/>
            <person name="Marozzi G."/>
            <person name="Antonielli L."/>
            <person name="Sanchez S."/>
            <person name="Marco P."/>
            <person name="Wang X."/>
            <person name="Falini L.B."/>
            <person name="Barry K."/>
            <person name="Haridas S."/>
            <person name="Lipzen A."/>
            <person name="Labutti K."/>
            <person name="Grigoriev I.V."/>
            <person name="Murat C."/>
            <person name="Martin F."/>
            <person name="Albertini E."/>
            <person name="Donnini D."/>
            <person name="Bonito G."/>
        </authorList>
    </citation>
    <scope>NUCLEOTIDE SEQUENCE [LARGE SCALE GENOMIC DNA]</scope>
    <source>
        <strain evidence="1 2">Sb_GMNB300</strain>
    </source>
</reference>
<dbReference type="InParanoid" id="A0A5J5EXX4"/>
<gene>
    <name evidence="1" type="ORF">FN846DRAFT_907110</name>
</gene>
<protein>
    <submittedName>
        <fullName evidence="1">Uncharacterized protein</fullName>
    </submittedName>
</protein>
<dbReference type="EMBL" id="VXIS01000091">
    <property type="protein sequence ID" value="KAA8906163.1"/>
    <property type="molecule type" value="Genomic_DNA"/>
</dbReference>
<evidence type="ECO:0000313" key="1">
    <source>
        <dbReference type="EMBL" id="KAA8906163.1"/>
    </source>
</evidence>
<dbReference type="Proteomes" id="UP000326924">
    <property type="component" value="Unassembled WGS sequence"/>
</dbReference>
<dbReference type="AlphaFoldDB" id="A0A5J5EXX4"/>
<accession>A0A5J5EXX4</accession>
<sequence length="113" mass="12513">MSHAGCKPCLRPLRAGPILRGVGGPVGSFATAHRRRRRSMRTDWRKNGVQDFLLCSVYLFRTGACLSASIASLAALLRERWIRQATGVGACHIPRRQGEKVFHLTPSERKSVS</sequence>
<comment type="caution">
    <text evidence="1">The sequence shown here is derived from an EMBL/GenBank/DDBJ whole genome shotgun (WGS) entry which is preliminary data.</text>
</comment>
<name>A0A5J5EXX4_9PEZI</name>
<keyword evidence="2" id="KW-1185">Reference proteome</keyword>
<organism evidence="1 2">
    <name type="scientific">Sphaerosporella brunnea</name>
    <dbReference type="NCBI Taxonomy" id="1250544"/>
    <lineage>
        <taxon>Eukaryota</taxon>
        <taxon>Fungi</taxon>
        <taxon>Dikarya</taxon>
        <taxon>Ascomycota</taxon>
        <taxon>Pezizomycotina</taxon>
        <taxon>Pezizomycetes</taxon>
        <taxon>Pezizales</taxon>
        <taxon>Pyronemataceae</taxon>
        <taxon>Sphaerosporella</taxon>
    </lineage>
</organism>
<proteinExistence type="predicted"/>